<protein>
    <submittedName>
        <fullName evidence="1">Baseplate protein</fullName>
    </submittedName>
</protein>
<dbReference type="RefSeq" id="WP_159224210.1">
    <property type="nucleotide sequence ID" value="NZ_LR733503.1"/>
</dbReference>
<name>A0AAX3JC86_9GAMM</name>
<gene>
    <name evidence="1" type="ORF">PANT111_560026</name>
</gene>
<evidence type="ECO:0000313" key="1">
    <source>
        <dbReference type="EMBL" id="VXC59031.1"/>
    </source>
</evidence>
<proteinExistence type="predicted"/>
<dbReference type="Proteomes" id="UP000433737">
    <property type="component" value="Unassembled WGS sequence"/>
</dbReference>
<sequence>MSYNRLDDRSISDVVLRSLFHQEVIKRSASFHEDNRDYTIRLDEIFRADLAAYRAYEGNSDLRWVFRLLCGIESEMEPLPGGQTLSLPDMAWLRGRIRDFAGGKPELISG</sequence>
<dbReference type="EMBL" id="CABWMH010000052">
    <property type="protein sequence ID" value="VXC59031.1"/>
    <property type="molecule type" value="Genomic_DNA"/>
</dbReference>
<evidence type="ECO:0000313" key="2">
    <source>
        <dbReference type="Proteomes" id="UP000433737"/>
    </source>
</evidence>
<organism evidence="1 2">
    <name type="scientific">Pantoea brenneri</name>
    <dbReference type="NCBI Taxonomy" id="472694"/>
    <lineage>
        <taxon>Bacteria</taxon>
        <taxon>Pseudomonadati</taxon>
        <taxon>Pseudomonadota</taxon>
        <taxon>Gammaproteobacteria</taxon>
        <taxon>Enterobacterales</taxon>
        <taxon>Erwiniaceae</taxon>
        <taxon>Pantoea</taxon>
    </lineage>
</organism>
<accession>A0AAX3JC86</accession>
<comment type="caution">
    <text evidence="1">The sequence shown here is derived from an EMBL/GenBank/DDBJ whole genome shotgun (WGS) entry which is preliminary data.</text>
</comment>
<dbReference type="AlphaFoldDB" id="A0AAX3JC86"/>
<reference evidence="1 2" key="1">
    <citation type="submission" date="2019-10" db="EMBL/GenBank/DDBJ databases">
        <authorList>
            <person name="Karimi E."/>
        </authorList>
    </citation>
    <scope>NUCLEOTIDE SEQUENCE [LARGE SCALE GENOMIC DNA]</scope>
    <source>
        <strain evidence="1">Pantoea sp. 111</strain>
    </source>
</reference>